<protein>
    <recommendedName>
        <fullName evidence="5">Histidine-rich glycoprotein</fullName>
    </recommendedName>
</protein>
<evidence type="ECO:0000313" key="2">
    <source>
        <dbReference type="EMBL" id="KFB41034.1"/>
    </source>
</evidence>
<accession>A0A084VSU0</accession>
<feature type="chain" id="PRO_5001783984" description="Histidine-rich glycoprotein" evidence="1">
    <location>
        <begin position="26"/>
        <end position="108"/>
    </location>
</feature>
<dbReference type="OrthoDB" id="10473606at2759"/>
<evidence type="ECO:0000313" key="4">
    <source>
        <dbReference type="Proteomes" id="UP000030765"/>
    </source>
</evidence>
<sequence length="108" mass="12784">MFAQMGTFASVMLVLCICSARMLQATPIDDGNPQTRNSREARSFFPFGLPVPDHVHYYPEHHHHHHFDAHSVFPSYHDAHFHLDAGIDHHHHHHHHDFHDVHYDQHYY</sequence>
<gene>
    <name evidence="2" type="ORF">ZHAS_00008653</name>
</gene>
<organism evidence="2">
    <name type="scientific">Anopheles sinensis</name>
    <name type="common">Mosquito</name>
    <dbReference type="NCBI Taxonomy" id="74873"/>
    <lineage>
        <taxon>Eukaryota</taxon>
        <taxon>Metazoa</taxon>
        <taxon>Ecdysozoa</taxon>
        <taxon>Arthropoda</taxon>
        <taxon>Hexapoda</taxon>
        <taxon>Insecta</taxon>
        <taxon>Pterygota</taxon>
        <taxon>Neoptera</taxon>
        <taxon>Endopterygota</taxon>
        <taxon>Diptera</taxon>
        <taxon>Nematocera</taxon>
        <taxon>Culicoidea</taxon>
        <taxon>Culicidae</taxon>
        <taxon>Anophelinae</taxon>
        <taxon>Anopheles</taxon>
    </lineage>
</organism>
<evidence type="ECO:0000256" key="1">
    <source>
        <dbReference type="SAM" id="SignalP"/>
    </source>
</evidence>
<evidence type="ECO:0000313" key="3">
    <source>
        <dbReference type="EnsemblMetazoa" id="ASIC008653-PA"/>
    </source>
</evidence>
<keyword evidence="1" id="KW-0732">Signal</keyword>
<feature type="signal peptide" evidence="1">
    <location>
        <begin position="1"/>
        <end position="25"/>
    </location>
</feature>
<dbReference type="EMBL" id="KE525057">
    <property type="protein sequence ID" value="KFB41034.1"/>
    <property type="molecule type" value="Genomic_DNA"/>
</dbReference>
<keyword evidence="4" id="KW-1185">Reference proteome</keyword>
<dbReference type="EnsemblMetazoa" id="ASIC008653-RA">
    <property type="protein sequence ID" value="ASIC008653-PA"/>
    <property type="gene ID" value="ASIC008653"/>
</dbReference>
<dbReference type="EMBL" id="ATLV01016141">
    <property type="status" value="NOT_ANNOTATED_CDS"/>
    <property type="molecule type" value="Genomic_DNA"/>
</dbReference>
<dbReference type="AlphaFoldDB" id="A0A084VSU0"/>
<reference evidence="2 4" key="1">
    <citation type="journal article" date="2014" name="BMC Genomics">
        <title>Genome sequence of Anopheles sinensis provides insight into genetics basis of mosquito competence for malaria parasites.</title>
        <authorList>
            <person name="Zhou D."/>
            <person name="Zhang D."/>
            <person name="Ding G."/>
            <person name="Shi L."/>
            <person name="Hou Q."/>
            <person name="Ye Y."/>
            <person name="Xu Y."/>
            <person name="Zhou H."/>
            <person name="Xiong C."/>
            <person name="Li S."/>
            <person name="Yu J."/>
            <person name="Hong S."/>
            <person name="Yu X."/>
            <person name="Zou P."/>
            <person name="Chen C."/>
            <person name="Chang X."/>
            <person name="Wang W."/>
            <person name="Lv Y."/>
            <person name="Sun Y."/>
            <person name="Ma L."/>
            <person name="Shen B."/>
            <person name="Zhu C."/>
        </authorList>
    </citation>
    <scope>NUCLEOTIDE SEQUENCE [LARGE SCALE GENOMIC DNA]</scope>
</reference>
<reference evidence="3" key="2">
    <citation type="submission" date="2020-05" db="UniProtKB">
        <authorList>
            <consortium name="EnsemblMetazoa"/>
        </authorList>
    </citation>
    <scope>IDENTIFICATION</scope>
</reference>
<evidence type="ECO:0008006" key="5">
    <source>
        <dbReference type="Google" id="ProtNLM"/>
    </source>
</evidence>
<dbReference type="Proteomes" id="UP000030765">
    <property type="component" value="Unassembled WGS sequence"/>
</dbReference>
<proteinExistence type="predicted"/>
<dbReference type="VEuPathDB" id="VectorBase:ASIC008653"/>
<dbReference type="VEuPathDB" id="VectorBase:ASIS018443"/>
<name>A0A084VSU0_ANOSI</name>